<feature type="compositionally biased region" description="Basic and acidic residues" evidence="1">
    <location>
        <begin position="84"/>
        <end position="94"/>
    </location>
</feature>
<feature type="signal peptide" evidence="3">
    <location>
        <begin position="1"/>
        <end position="36"/>
    </location>
</feature>
<evidence type="ECO:0000256" key="1">
    <source>
        <dbReference type="SAM" id="MobiDB-lite"/>
    </source>
</evidence>
<dbReference type="HOGENOM" id="CLU_2392425_0_0_1"/>
<evidence type="ECO:0000313" key="4">
    <source>
        <dbReference type="EnsemblPlants" id="OB06G16260.1"/>
    </source>
</evidence>
<organism evidence="4">
    <name type="scientific">Oryza brachyantha</name>
    <name type="common">malo sina</name>
    <dbReference type="NCBI Taxonomy" id="4533"/>
    <lineage>
        <taxon>Eukaryota</taxon>
        <taxon>Viridiplantae</taxon>
        <taxon>Streptophyta</taxon>
        <taxon>Embryophyta</taxon>
        <taxon>Tracheophyta</taxon>
        <taxon>Spermatophyta</taxon>
        <taxon>Magnoliopsida</taxon>
        <taxon>Liliopsida</taxon>
        <taxon>Poales</taxon>
        <taxon>Poaceae</taxon>
        <taxon>BOP clade</taxon>
        <taxon>Oryzoideae</taxon>
        <taxon>Oryzeae</taxon>
        <taxon>Oryzinae</taxon>
        <taxon>Oryza</taxon>
    </lineage>
</organism>
<keyword evidence="3" id="KW-0732">Signal</keyword>
<keyword evidence="2" id="KW-0812">Transmembrane</keyword>
<dbReference type="Gramene" id="OB06G16260.1">
    <property type="protein sequence ID" value="OB06G16260.1"/>
    <property type="gene ID" value="OB06G16260"/>
</dbReference>
<feature type="compositionally biased region" description="Basic residues" evidence="1">
    <location>
        <begin position="68"/>
        <end position="83"/>
    </location>
</feature>
<reference evidence="4" key="1">
    <citation type="journal article" date="2013" name="Nat. Commun.">
        <title>Whole-genome sequencing of Oryza brachyantha reveals mechanisms underlying Oryza genome evolution.</title>
        <authorList>
            <person name="Chen J."/>
            <person name="Huang Q."/>
            <person name="Gao D."/>
            <person name="Wang J."/>
            <person name="Lang Y."/>
            <person name="Liu T."/>
            <person name="Li B."/>
            <person name="Bai Z."/>
            <person name="Luis Goicoechea J."/>
            <person name="Liang C."/>
            <person name="Chen C."/>
            <person name="Zhang W."/>
            <person name="Sun S."/>
            <person name="Liao Y."/>
            <person name="Zhang X."/>
            <person name="Yang L."/>
            <person name="Song C."/>
            <person name="Wang M."/>
            <person name="Shi J."/>
            <person name="Liu G."/>
            <person name="Liu J."/>
            <person name="Zhou H."/>
            <person name="Zhou W."/>
            <person name="Yu Q."/>
            <person name="An N."/>
            <person name="Chen Y."/>
            <person name="Cai Q."/>
            <person name="Wang B."/>
            <person name="Liu B."/>
            <person name="Min J."/>
            <person name="Huang Y."/>
            <person name="Wu H."/>
            <person name="Li Z."/>
            <person name="Zhang Y."/>
            <person name="Yin Y."/>
            <person name="Song W."/>
            <person name="Jiang J."/>
            <person name="Jackson S.A."/>
            <person name="Wing R.A."/>
            <person name="Wang J."/>
            <person name="Chen M."/>
        </authorList>
    </citation>
    <scope>NUCLEOTIDE SEQUENCE [LARGE SCALE GENOMIC DNA]</scope>
    <source>
        <strain evidence="4">cv. IRGC 101232</strain>
    </source>
</reference>
<accession>J3MC82</accession>
<dbReference type="Proteomes" id="UP000006038">
    <property type="component" value="Chromosome 6"/>
</dbReference>
<name>J3MC82_ORYBR</name>
<protein>
    <submittedName>
        <fullName evidence="4">Uncharacterized protein</fullName>
    </submittedName>
</protein>
<proteinExistence type="predicted"/>
<feature type="chain" id="PRO_5003774609" evidence="3">
    <location>
        <begin position="37"/>
        <end position="94"/>
    </location>
</feature>
<reference evidence="4" key="2">
    <citation type="submission" date="2013-04" db="UniProtKB">
        <authorList>
            <consortium name="EnsemblPlants"/>
        </authorList>
    </citation>
    <scope>IDENTIFICATION</scope>
</reference>
<feature type="region of interest" description="Disordered" evidence="1">
    <location>
        <begin position="68"/>
        <end position="94"/>
    </location>
</feature>
<evidence type="ECO:0000256" key="3">
    <source>
        <dbReference type="SAM" id="SignalP"/>
    </source>
</evidence>
<dbReference type="AlphaFoldDB" id="J3MC82"/>
<dbReference type="EnsemblPlants" id="OB06G16260.1">
    <property type="protein sequence ID" value="OB06G16260.1"/>
    <property type="gene ID" value="OB06G16260"/>
</dbReference>
<keyword evidence="2" id="KW-1133">Transmembrane helix</keyword>
<feature type="transmembrane region" description="Helical" evidence="2">
    <location>
        <begin position="41"/>
        <end position="62"/>
    </location>
</feature>
<sequence length="94" mass="10792">TPTHSDPKQEGIRRPTRPILLPILLALITLSPPSCMQKRSVLYPLSLLTSPSVSGLVVPISLRRCCSSRRGRERTRTPRRRRERVVVVEKQRRQ</sequence>
<keyword evidence="2" id="KW-0472">Membrane</keyword>
<evidence type="ECO:0000313" key="5">
    <source>
        <dbReference type="Proteomes" id="UP000006038"/>
    </source>
</evidence>
<keyword evidence="5" id="KW-1185">Reference proteome</keyword>
<evidence type="ECO:0000256" key="2">
    <source>
        <dbReference type="SAM" id="Phobius"/>
    </source>
</evidence>